<feature type="signal peptide" evidence="1">
    <location>
        <begin position="1"/>
        <end position="41"/>
    </location>
</feature>
<keyword evidence="1" id="KW-0732">Signal</keyword>
<evidence type="ECO:0000313" key="2">
    <source>
        <dbReference type="EMBL" id="MDP9901186.1"/>
    </source>
</evidence>
<accession>A0ABT9SBN7</accession>
<comment type="caution">
    <text evidence="2">The sequence shown here is derived from an EMBL/GenBank/DDBJ whole genome shotgun (WGS) entry which is preliminary data.</text>
</comment>
<sequence length="317" mass="34312">MNHPVPSTIMRRVQRPPALGHLLAGLLMAAFAALAPLAALAQAATPQTGAGPQALRDRYQALGAQLEHNVFGRKLALQSNEAADRLSGDIYAVIDHPFGDVARALQQPGVWCDILMLHLNTKHCAVQGGGKDTTVAVAVGRKFDQPLDSAQRIAFGYRVAAATSDYLDVRLDAAQGPMSTRNYRIVLEATPIEGRQTFIHLGYAYAYGTAARLAMKGYLATLGSDKIGFTTLPATGDGSGKPTPIGGVRGVVERNTMRYYLAIDSYLDAPATGQLDQRLAQWFDATERYAPQLHEVERSDYLQMKRAEFQRMASGTP</sequence>
<keyword evidence="3" id="KW-1185">Reference proteome</keyword>
<organism evidence="2 3">
    <name type="scientific">Variovorax ginsengisoli</name>
    <dbReference type="NCBI Taxonomy" id="363844"/>
    <lineage>
        <taxon>Bacteria</taxon>
        <taxon>Pseudomonadati</taxon>
        <taxon>Pseudomonadota</taxon>
        <taxon>Betaproteobacteria</taxon>
        <taxon>Burkholderiales</taxon>
        <taxon>Comamonadaceae</taxon>
        <taxon>Variovorax</taxon>
    </lineage>
</organism>
<evidence type="ECO:0000313" key="3">
    <source>
        <dbReference type="Proteomes" id="UP001226867"/>
    </source>
</evidence>
<gene>
    <name evidence="2" type="ORF">J2W36_003452</name>
</gene>
<evidence type="ECO:0000256" key="1">
    <source>
        <dbReference type="SAM" id="SignalP"/>
    </source>
</evidence>
<feature type="chain" id="PRO_5046745089" evidence="1">
    <location>
        <begin position="42"/>
        <end position="317"/>
    </location>
</feature>
<proteinExistence type="predicted"/>
<protein>
    <submittedName>
        <fullName evidence="2">Uncharacterized protein</fullName>
    </submittedName>
</protein>
<name>A0ABT9SBN7_9BURK</name>
<dbReference type="Proteomes" id="UP001226867">
    <property type="component" value="Unassembled WGS sequence"/>
</dbReference>
<reference evidence="2 3" key="1">
    <citation type="submission" date="2023-07" db="EMBL/GenBank/DDBJ databases">
        <title>Sorghum-associated microbial communities from plants grown in Nebraska, USA.</title>
        <authorList>
            <person name="Schachtman D."/>
        </authorList>
    </citation>
    <scope>NUCLEOTIDE SEQUENCE [LARGE SCALE GENOMIC DNA]</scope>
    <source>
        <strain evidence="2 3">DS1607</strain>
    </source>
</reference>
<dbReference type="EMBL" id="JAUSRO010000011">
    <property type="protein sequence ID" value="MDP9901186.1"/>
    <property type="molecule type" value="Genomic_DNA"/>
</dbReference>